<accession>A0A6A6UC01</accession>
<reference evidence="2" key="1">
    <citation type="journal article" date="2020" name="Stud. Mycol.">
        <title>101 Dothideomycetes genomes: a test case for predicting lifestyles and emergence of pathogens.</title>
        <authorList>
            <person name="Haridas S."/>
            <person name="Albert R."/>
            <person name="Binder M."/>
            <person name="Bloem J."/>
            <person name="Labutti K."/>
            <person name="Salamov A."/>
            <person name="Andreopoulos B."/>
            <person name="Baker S."/>
            <person name="Barry K."/>
            <person name="Bills G."/>
            <person name="Bluhm B."/>
            <person name="Cannon C."/>
            <person name="Castanera R."/>
            <person name="Culley D."/>
            <person name="Daum C."/>
            <person name="Ezra D."/>
            <person name="Gonzalez J."/>
            <person name="Henrissat B."/>
            <person name="Kuo A."/>
            <person name="Liang C."/>
            <person name="Lipzen A."/>
            <person name="Lutzoni F."/>
            <person name="Magnuson J."/>
            <person name="Mondo S."/>
            <person name="Nolan M."/>
            <person name="Ohm R."/>
            <person name="Pangilinan J."/>
            <person name="Park H.-J."/>
            <person name="Ramirez L."/>
            <person name="Alfaro M."/>
            <person name="Sun H."/>
            <person name="Tritt A."/>
            <person name="Yoshinaga Y."/>
            <person name="Zwiers L.-H."/>
            <person name="Turgeon B."/>
            <person name="Goodwin S."/>
            <person name="Spatafora J."/>
            <person name="Crous P."/>
            <person name="Grigoriev I."/>
        </authorList>
    </citation>
    <scope>NUCLEOTIDE SEQUENCE</scope>
    <source>
        <strain evidence="2">CBS 115976</strain>
    </source>
</reference>
<organism evidence="2 3">
    <name type="scientific">Microthyrium microscopicum</name>
    <dbReference type="NCBI Taxonomy" id="703497"/>
    <lineage>
        <taxon>Eukaryota</taxon>
        <taxon>Fungi</taxon>
        <taxon>Dikarya</taxon>
        <taxon>Ascomycota</taxon>
        <taxon>Pezizomycotina</taxon>
        <taxon>Dothideomycetes</taxon>
        <taxon>Dothideomycetes incertae sedis</taxon>
        <taxon>Microthyriales</taxon>
        <taxon>Microthyriaceae</taxon>
        <taxon>Microthyrium</taxon>
    </lineage>
</organism>
<protein>
    <submittedName>
        <fullName evidence="2">Uncharacterized protein</fullName>
    </submittedName>
</protein>
<dbReference type="Proteomes" id="UP000799302">
    <property type="component" value="Unassembled WGS sequence"/>
</dbReference>
<evidence type="ECO:0000313" key="3">
    <source>
        <dbReference type="Proteomes" id="UP000799302"/>
    </source>
</evidence>
<proteinExistence type="predicted"/>
<dbReference type="AlphaFoldDB" id="A0A6A6UC01"/>
<keyword evidence="1" id="KW-0732">Signal</keyword>
<dbReference type="EMBL" id="MU004235">
    <property type="protein sequence ID" value="KAF2669662.1"/>
    <property type="molecule type" value="Genomic_DNA"/>
</dbReference>
<evidence type="ECO:0000256" key="1">
    <source>
        <dbReference type="SAM" id="SignalP"/>
    </source>
</evidence>
<feature type="chain" id="PRO_5025504778" evidence="1">
    <location>
        <begin position="24"/>
        <end position="134"/>
    </location>
</feature>
<name>A0A6A6UC01_9PEZI</name>
<feature type="signal peptide" evidence="1">
    <location>
        <begin position="1"/>
        <end position="23"/>
    </location>
</feature>
<evidence type="ECO:0000313" key="2">
    <source>
        <dbReference type="EMBL" id="KAF2669662.1"/>
    </source>
</evidence>
<keyword evidence="3" id="KW-1185">Reference proteome</keyword>
<sequence>MMFFGLIITLSAFLVAALPGASSTNDCGALTQAQARDVAAVIGRISGAVGDAVLPCGNYDVTNQAIRPNAGGFNDPSHITLSGASGQCMSLKEIYDKLTGAAAFSCPAGADPNTCRIATSLPAASGATLSICSA</sequence>
<gene>
    <name evidence="2" type="ORF">BT63DRAFT_479453</name>
</gene>